<keyword evidence="4" id="KW-1185">Reference proteome</keyword>
<organism evidence="3 4">
    <name type="scientific">Ohtaekwangia kribbensis</name>
    <dbReference type="NCBI Taxonomy" id="688913"/>
    <lineage>
        <taxon>Bacteria</taxon>
        <taxon>Pseudomonadati</taxon>
        <taxon>Bacteroidota</taxon>
        <taxon>Cytophagia</taxon>
        <taxon>Cytophagales</taxon>
        <taxon>Fulvivirgaceae</taxon>
        <taxon>Ohtaekwangia</taxon>
    </lineage>
</organism>
<evidence type="ECO:0000256" key="1">
    <source>
        <dbReference type="ARBA" id="ARBA00006817"/>
    </source>
</evidence>
<accession>A0ABW3JYV9</accession>
<reference evidence="4" key="1">
    <citation type="journal article" date="2019" name="Int. J. Syst. Evol. Microbiol.">
        <title>The Global Catalogue of Microorganisms (GCM) 10K type strain sequencing project: providing services to taxonomists for standard genome sequencing and annotation.</title>
        <authorList>
            <consortium name="The Broad Institute Genomics Platform"/>
            <consortium name="The Broad Institute Genome Sequencing Center for Infectious Disease"/>
            <person name="Wu L."/>
            <person name="Ma J."/>
        </authorList>
    </citation>
    <scope>NUCLEOTIDE SEQUENCE [LARGE SCALE GENOMIC DNA]</scope>
    <source>
        <strain evidence="4">CCUG 58938</strain>
    </source>
</reference>
<dbReference type="Gene3D" id="3.30.530.20">
    <property type="match status" value="1"/>
</dbReference>
<name>A0ABW3JYV9_9BACT</name>
<dbReference type="CDD" id="cd07814">
    <property type="entry name" value="SRPBCC_CalC_Aha1-like"/>
    <property type="match status" value="1"/>
</dbReference>
<evidence type="ECO:0000259" key="2">
    <source>
        <dbReference type="Pfam" id="PF08327"/>
    </source>
</evidence>
<dbReference type="EMBL" id="JBHTKA010000001">
    <property type="protein sequence ID" value="MFD0999022.1"/>
    <property type="molecule type" value="Genomic_DNA"/>
</dbReference>
<dbReference type="RefSeq" id="WP_377576713.1">
    <property type="nucleotide sequence ID" value="NZ_JBHTKA010000001.1"/>
</dbReference>
<evidence type="ECO:0000313" key="4">
    <source>
        <dbReference type="Proteomes" id="UP001597112"/>
    </source>
</evidence>
<dbReference type="Proteomes" id="UP001597112">
    <property type="component" value="Unassembled WGS sequence"/>
</dbReference>
<gene>
    <name evidence="3" type="ORF">ACFQ21_06875</name>
</gene>
<comment type="similarity">
    <text evidence="1">Belongs to the AHA1 family.</text>
</comment>
<evidence type="ECO:0000313" key="3">
    <source>
        <dbReference type="EMBL" id="MFD0999022.1"/>
    </source>
</evidence>
<sequence>MRSVEASCIINKPPALVLAAFTEQQHLHNWWHVSKSLIELRKGGLYSLTWQAGDTGLSFVSSGTVGEYLPSCQLRIDNLVYINPERSILGPMQLLIMTTPEKGKTVLNIIQSGYQHGHDWDWYYEAVKTAWPAVVLQIRDYLEKR</sequence>
<dbReference type="InterPro" id="IPR013538">
    <property type="entry name" value="ASHA1/2-like_C"/>
</dbReference>
<protein>
    <submittedName>
        <fullName evidence="3">SRPBCC domain-containing protein</fullName>
    </submittedName>
</protein>
<dbReference type="SUPFAM" id="SSF55961">
    <property type="entry name" value="Bet v1-like"/>
    <property type="match status" value="1"/>
</dbReference>
<dbReference type="Pfam" id="PF08327">
    <property type="entry name" value="AHSA1"/>
    <property type="match status" value="1"/>
</dbReference>
<dbReference type="InterPro" id="IPR023393">
    <property type="entry name" value="START-like_dom_sf"/>
</dbReference>
<proteinExistence type="inferred from homology"/>
<comment type="caution">
    <text evidence="3">The sequence shown here is derived from an EMBL/GenBank/DDBJ whole genome shotgun (WGS) entry which is preliminary data.</text>
</comment>
<feature type="domain" description="Activator of Hsp90 ATPase homologue 1/2-like C-terminal" evidence="2">
    <location>
        <begin position="13"/>
        <end position="143"/>
    </location>
</feature>